<dbReference type="SMART" id="SM00239">
    <property type="entry name" value="C2"/>
    <property type="match status" value="1"/>
</dbReference>
<feature type="region of interest" description="Disordered" evidence="5">
    <location>
        <begin position="258"/>
        <end position="298"/>
    </location>
</feature>
<feature type="domain" description="WW" evidence="7">
    <location>
        <begin position="236"/>
        <end position="269"/>
    </location>
</feature>
<evidence type="ECO:0000313" key="9">
    <source>
        <dbReference type="Proteomes" id="UP000663831"/>
    </source>
</evidence>
<proteinExistence type="predicted"/>
<dbReference type="Pfam" id="PF00397">
    <property type="entry name" value="WW"/>
    <property type="match status" value="1"/>
</dbReference>
<dbReference type="Gene3D" id="2.20.70.10">
    <property type="match status" value="2"/>
</dbReference>
<dbReference type="AlphaFoldDB" id="A0A8H3CKK4"/>
<keyword evidence="3" id="KW-0963">Cytoplasm</keyword>
<keyword evidence="4" id="KW-0539">Nucleus</keyword>
<feature type="region of interest" description="Disordered" evidence="5">
    <location>
        <begin position="316"/>
        <end position="423"/>
    </location>
</feature>
<comment type="subcellular location">
    <subcellularLocation>
        <location evidence="2">Cytoplasm</location>
    </subcellularLocation>
    <subcellularLocation>
        <location evidence="1">Nucleus</location>
    </subcellularLocation>
</comment>
<protein>
    <recommendedName>
        <fullName evidence="10">HECT-type E3 ubiquitin transferase</fullName>
    </recommendedName>
</protein>
<dbReference type="CDD" id="cd08382">
    <property type="entry name" value="C2_Smurf-like"/>
    <property type="match status" value="1"/>
</dbReference>
<dbReference type="GO" id="GO:0005634">
    <property type="term" value="C:nucleus"/>
    <property type="evidence" value="ECO:0007669"/>
    <property type="project" value="UniProtKB-SubCell"/>
</dbReference>
<dbReference type="InterPro" id="IPR000008">
    <property type="entry name" value="C2_dom"/>
</dbReference>
<feature type="domain" description="C2" evidence="6">
    <location>
        <begin position="1"/>
        <end position="114"/>
    </location>
</feature>
<gene>
    <name evidence="8" type="ORF">RDB_LOCUS106933</name>
</gene>
<dbReference type="SMART" id="SM00456">
    <property type="entry name" value="WW"/>
    <property type="match status" value="2"/>
</dbReference>
<dbReference type="CDD" id="cd00201">
    <property type="entry name" value="WW"/>
    <property type="match status" value="2"/>
</dbReference>
<dbReference type="InterPro" id="IPR036020">
    <property type="entry name" value="WW_dom_sf"/>
</dbReference>
<evidence type="ECO:0000256" key="2">
    <source>
        <dbReference type="ARBA" id="ARBA00004496"/>
    </source>
</evidence>
<organism evidence="8 9">
    <name type="scientific">Rhizoctonia solani</name>
    <dbReference type="NCBI Taxonomy" id="456999"/>
    <lineage>
        <taxon>Eukaryota</taxon>
        <taxon>Fungi</taxon>
        <taxon>Dikarya</taxon>
        <taxon>Basidiomycota</taxon>
        <taxon>Agaricomycotina</taxon>
        <taxon>Agaricomycetes</taxon>
        <taxon>Cantharellales</taxon>
        <taxon>Ceratobasidiaceae</taxon>
        <taxon>Rhizoctonia</taxon>
    </lineage>
</organism>
<evidence type="ECO:0000259" key="7">
    <source>
        <dbReference type="PROSITE" id="PS50020"/>
    </source>
</evidence>
<evidence type="ECO:0000256" key="1">
    <source>
        <dbReference type="ARBA" id="ARBA00004123"/>
    </source>
</evidence>
<dbReference type="PROSITE" id="PS50004">
    <property type="entry name" value="C2"/>
    <property type="match status" value="1"/>
</dbReference>
<dbReference type="SUPFAM" id="SSF51045">
    <property type="entry name" value="WW domain"/>
    <property type="match status" value="2"/>
</dbReference>
<reference evidence="8" key="1">
    <citation type="submission" date="2021-01" db="EMBL/GenBank/DDBJ databases">
        <authorList>
            <person name="Kaushik A."/>
        </authorList>
    </citation>
    <scope>NUCLEOTIDE SEQUENCE</scope>
    <source>
        <strain evidence="8">AG3-1AP</strain>
    </source>
</reference>
<feature type="domain" description="WW" evidence="7">
    <location>
        <begin position="186"/>
        <end position="219"/>
    </location>
</feature>
<dbReference type="Gene3D" id="2.60.40.150">
    <property type="entry name" value="C2 domain"/>
    <property type="match status" value="1"/>
</dbReference>
<comment type="caution">
    <text evidence="8">The sequence shown here is derived from an EMBL/GenBank/DDBJ whole genome shotgun (WGS) entry which is preliminary data.</text>
</comment>
<sequence length="470" mass="51487">MSDNLGSNIRKKIRINVVAADGLAKRDLFGLPDPFAVITVDNEQTHSTSSIKKTINPYWNENFDVTVTDWSDITIQVFDQRRYKRRDQGFLGSVNIRVSEVIDLELGGREMLTLELKSNDNLVVHGKLILSISTDTSSPITNSGPTYVPETTDQASTGQPSSASSETPNPVQTASTDLASTEDQLGPLPIGWERRRDHLGRTYFVDHNTHTTTWKHPISNLEVMGGATIQDKDELGLLPLGWEHRKLPTGRTDYLDHNTHTTTWDRPSSSRNETQETDLARDKHNRRISEDDPHDVPGGAELEILDEILYSDAPLSETHTSKPEGTIVGAITVKPGSEPDTVSKSGVAGNDNGNRSGPIPEPEIKGPELQEQPGTLGLQDWGSSIAGPSMYGGSSGSYGAGEGKGSGDKGSRNTPKQAVAPVSKQPRTKCGINILCIGKYSPFRFYCLPTVYSQMAAAFEDYLRFSYYKK</sequence>
<accession>A0A8H3CKK4</accession>
<feature type="region of interest" description="Disordered" evidence="5">
    <location>
        <begin position="139"/>
        <end position="190"/>
    </location>
</feature>
<dbReference type="InterPro" id="IPR035892">
    <property type="entry name" value="C2_domain_sf"/>
</dbReference>
<name>A0A8H3CKK4_9AGAM</name>
<evidence type="ECO:0008006" key="10">
    <source>
        <dbReference type="Google" id="ProtNLM"/>
    </source>
</evidence>
<dbReference type="Proteomes" id="UP000663831">
    <property type="component" value="Unassembled WGS sequence"/>
</dbReference>
<dbReference type="InterPro" id="IPR001202">
    <property type="entry name" value="WW_dom"/>
</dbReference>
<dbReference type="PANTHER" id="PTHR17616">
    <property type="entry name" value="YES-ASSOCIATED PROTEIN YAP1 FAMILY MEMBER"/>
    <property type="match status" value="1"/>
</dbReference>
<dbReference type="PANTHER" id="PTHR17616:SF8">
    <property type="entry name" value="TRANSCRIPTIONAL COACTIVATOR YORKIE"/>
    <property type="match status" value="1"/>
</dbReference>
<evidence type="ECO:0000259" key="6">
    <source>
        <dbReference type="PROSITE" id="PS50004"/>
    </source>
</evidence>
<feature type="compositionally biased region" description="Polar residues" evidence="5">
    <location>
        <begin position="260"/>
        <end position="272"/>
    </location>
</feature>
<dbReference type="GO" id="GO:0003713">
    <property type="term" value="F:transcription coactivator activity"/>
    <property type="evidence" value="ECO:0007669"/>
    <property type="project" value="TreeGrafter"/>
</dbReference>
<dbReference type="Pfam" id="PF00168">
    <property type="entry name" value="C2"/>
    <property type="match status" value="1"/>
</dbReference>
<evidence type="ECO:0000256" key="3">
    <source>
        <dbReference type="ARBA" id="ARBA00022490"/>
    </source>
</evidence>
<dbReference type="OrthoDB" id="8068875at2759"/>
<feature type="compositionally biased region" description="Gly residues" evidence="5">
    <location>
        <begin position="393"/>
        <end position="404"/>
    </location>
</feature>
<dbReference type="InterPro" id="IPR051583">
    <property type="entry name" value="YAP1"/>
</dbReference>
<dbReference type="SUPFAM" id="SSF49562">
    <property type="entry name" value="C2 domain (Calcium/lipid-binding domain, CaLB)"/>
    <property type="match status" value="1"/>
</dbReference>
<evidence type="ECO:0000256" key="4">
    <source>
        <dbReference type="ARBA" id="ARBA00023242"/>
    </source>
</evidence>
<dbReference type="GO" id="GO:0045944">
    <property type="term" value="P:positive regulation of transcription by RNA polymerase II"/>
    <property type="evidence" value="ECO:0007669"/>
    <property type="project" value="TreeGrafter"/>
</dbReference>
<dbReference type="PROSITE" id="PS01159">
    <property type="entry name" value="WW_DOMAIN_1"/>
    <property type="match status" value="1"/>
</dbReference>
<dbReference type="GO" id="GO:0035329">
    <property type="term" value="P:hippo signaling"/>
    <property type="evidence" value="ECO:0007669"/>
    <property type="project" value="TreeGrafter"/>
</dbReference>
<feature type="compositionally biased region" description="Basic and acidic residues" evidence="5">
    <location>
        <begin position="278"/>
        <end position="295"/>
    </location>
</feature>
<dbReference type="GO" id="GO:0005737">
    <property type="term" value="C:cytoplasm"/>
    <property type="evidence" value="ECO:0007669"/>
    <property type="project" value="UniProtKB-SubCell"/>
</dbReference>
<dbReference type="PROSITE" id="PS50020">
    <property type="entry name" value="WW_DOMAIN_2"/>
    <property type="match status" value="2"/>
</dbReference>
<evidence type="ECO:0000256" key="5">
    <source>
        <dbReference type="SAM" id="MobiDB-lite"/>
    </source>
</evidence>
<evidence type="ECO:0000313" key="8">
    <source>
        <dbReference type="EMBL" id="CAE6489086.1"/>
    </source>
</evidence>
<dbReference type="EMBL" id="CAJMWV010003857">
    <property type="protein sequence ID" value="CAE6489086.1"/>
    <property type="molecule type" value="Genomic_DNA"/>
</dbReference>
<feature type="compositionally biased region" description="Polar residues" evidence="5">
    <location>
        <begin position="139"/>
        <end position="183"/>
    </location>
</feature>